<keyword evidence="6" id="KW-0966">Cell projection</keyword>
<keyword evidence="6" id="KW-0282">Flagellum</keyword>
<feature type="domain" description="Flagellar basal body rod protein N-terminal" evidence="3">
    <location>
        <begin position="12"/>
        <end position="35"/>
    </location>
</feature>
<feature type="domain" description="Flagellar hook protein FlgE/F/G-like D1" evidence="5">
    <location>
        <begin position="96"/>
        <end position="174"/>
    </location>
</feature>
<dbReference type="PANTHER" id="PTHR30435:SF19">
    <property type="entry name" value="FLAGELLAR BASAL-BODY ROD PROTEIN FLGG"/>
    <property type="match status" value="1"/>
</dbReference>
<dbReference type="InterPro" id="IPR020013">
    <property type="entry name" value="Flagellar_FlgE/F/G"/>
</dbReference>
<protein>
    <submittedName>
        <fullName evidence="6">Flagellar hook-basal body protein</fullName>
    </submittedName>
</protein>
<comment type="similarity">
    <text evidence="1 2">Belongs to the flagella basal body rod proteins family.</text>
</comment>
<evidence type="ECO:0000256" key="1">
    <source>
        <dbReference type="ARBA" id="ARBA00009677"/>
    </source>
</evidence>
<accession>A0ABV6DJY4</accession>
<evidence type="ECO:0000259" key="5">
    <source>
        <dbReference type="Pfam" id="PF22692"/>
    </source>
</evidence>
<name>A0ABV6DJY4_9BACL</name>
<evidence type="ECO:0000259" key="3">
    <source>
        <dbReference type="Pfam" id="PF00460"/>
    </source>
</evidence>
<dbReference type="InterPro" id="IPR010930">
    <property type="entry name" value="Flg_bb/hook_C_dom"/>
</dbReference>
<dbReference type="Pfam" id="PF00460">
    <property type="entry name" value="Flg_bb_rod"/>
    <property type="match status" value="1"/>
</dbReference>
<keyword evidence="6" id="KW-0969">Cilium</keyword>
<evidence type="ECO:0000259" key="4">
    <source>
        <dbReference type="Pfam" id="PF06429"/>
    </source>
</evidence>
<reference evidence="6 7" key="1">
    <citation type="submission" date="2024-09" db="EMBL/GenBank/DDBJ databases">
        <authorList>
            <person name="Sun Q."/>
            <person name="Mori K."/>
        </authorList>
    </citation>
    <scope>NUCLEOTIDE SEQUENCE [LARGE SCALE GENOMIC DNA]</scope>
    <source>
        <strain evidence="6 7">CCM 7759</strain>
    </source>
</reference>
<dbReference type="Proteomes" id="UP001589776">
    <property type="component" value="Unassembled WGS sequence"/>
</dbReference>
<proteinExistence type="inferred from homology"/>
<dbReference type="RefSeq" id="WP_377470169.1">
    <property type="nucleotide sequence ID" value="NZ_JBHLWN010000041.1"/>
</dbReference>
<evidence type="ECO:0000256" key="2">
    <source>
        <dbReference type="RuleBase" id="RU362116"/>
    </source>
</evidence>
<evidence type="ECO:0000313" key="6">
    <source>
        <dbReference type="EMBL" id="MFC0212932.1"/>
    </source>
</evidence>
<dbReference type="NCBIfam" id="TIGR03506">
    <property type="entry name" value="FlgEFG_subfam"/>
    <property type="match status" value="1"/>
</dbReference>
<comment type="caution">
    <text evidence="6">The sequence shown here is derived from an EMBL/GenBank/DDBJ whole genome shotgun (WGS) entry which is preliminary data.</text>
</comment>
<organism evidence="6 7">
    <name type="scientific">Paenibacillus chartarius</name>
    <dbReference type="NCBI Taxonomy" id="747481"/>
    <lineage>
        <taxon>Bacteria</taxon>
        <taxon>Bacillati</taxon>
        <taxon>Bacillota</taxon>
        <taxon>Bacilli</taxon>
        <taxon>Bacillales</taxon>
        <taxon>Paenibacillaceae</taxon>
        <taxon>Paenibacillus</taxon>
    </lineage>
</organism>
<dbReference type="InterPro" id="IPR001444">
    <property type="entry name" value="Flag_bb_rod_N"/>
</dbReference>
<keyword evidence="2" id="KW-0975">Bacterial flagellum</keyword>
<dbReference type="SUPFAM" id="SSF117143">
    <property type="entry name" value="Flagellar hook protein flgE"/>
    <property type="match status" value="1"/>
</dbReference>
<dbReference type="InterPro" id="IPR037925">
    <property type="entry name" value="FlgE/F/G-like"/>
</dbReference>
<dbReference type="Pfam" id="PF22692">
    <property type="entry name" value="LlgE_F_G_D1"/>
    <property type="match status" value="1"/>
</dbReference>
<evidence type="ECO:0000313" key="7">
    <source>
        <dbReference type="Proteomes" id="UP001589776"/>
    </source>
</evidence>
<dbReference type="EMBL" id="JBHLWN010000041">
    <property type="protein sequence ID" value="MFC0212932.1"/>
    <property type="molecule type" value="Genomic_DNA"/>
</dbReference>
<sequence length="283" mass="30711">MNNSMINSSVSMHTLQQKLDLLASNIANVNTTGYKKKEASFEDVLTNVKQQPELFRKDGRLSPLGYNLGWGSKLVNIQANFAQGPISPTQNATDLAIQGEGMFQVQVQTQDANGNPATETAYTRNGAFNLSPAADGNGVFLATKEGHLLLGTNGQPLRIPEGFHPQIDGKGIITAYKDGSAGQQTQPVGQINLVRVVRPQLLDEMGDGLYKLQNNPDLVAANVLEVVTNRDDVQVRQGYLEQSNVNLSDEMTELVTVQRAFQLNARALTSADTMMNLANNLRG</sequence>
<comment type="subcellular location">
    <subcellularLocation>
        <location evidence="2">Bacterial flagellum basal body</location>
    </subcellularLocation>
</comment>
<keyword evidence="7" id="KW-1185">Reference proteome</keyword>
<feature type="domain" description="Flagellar basal-body/hook protein C-terminal" evidence="4">
    <location>
        <begin position="236"/>
        <end position="281"/>
    </location>
</feature>
<dbReference type="PANTHER" id="PTHR30435">
    <property type="entry name" value="FLAGELLAR PROTEIN"/>
    <property type="match status" value="1"/>
</dbReference>
<gene>
    <name evidence="6" type="ORF">ACFFK0_10705</name>
</gene>
<dbReference type="InterPro" id="IPR053967">
    <property type="entry name" value="LlgE_F_G-like_D1"/>
</dbReference>
<dbReference type="Pfam" id="PF06429">
    <property type="entry name" value="Flg_bbr_C"/>
    <property type="match status" value="1"/>
</dbReference>